<organism evidence="2 3">
    <name type="scientific">Nocardia huaxiensis</name>
    <dbReference type="NCBI Taxonomy" id="2755382"/>
    <lineage>
        <taxon>Bacteria</taxon>
        <taxon>Bacillati</taxon>
        <taxon>Actinomycetota</taxon>
        <taxon>Actinomycetes</taxon>
        <taxon>Mycobacteriales</taxon>
        <taxon>Nocardiaceae</taxon>
        <taxon>Nocardia</taxon>
    </lineage>
</organism>
<accession>A0A7D6VH30</accession>
<sequence>MDAEDCWKVIEQQRLAIADMLADISAEEWQLPSLCTGWRVRDVATHVALVPGDLPMSIMVGTAVRARGNYNRMIDILVRRFADAPGFDPVATLRRDAASRKLPKLTNYRNIHFDTMVHAQDMAIPLGRSITVSPEAASVAATRAAEVGWPVWDKHRLDGVHLVATDSTWEHGSGAEIRGPILALLLLITGRPVALERVDGPGVDIMAARMRAPEPSAGTH</sequence>
<feature type="domain" description="Mycothiol-dependent maleylpyruvate isomerase metal-binding" evidence="1">
    <location>
        <begin position="13"/>
        <end position="98"/>
    </location>
</feature>
<dbReference type="GO" id="GO:0046872">
    <property type="term" value="F:metal ion binding"/>
    <property type="evidence" value="ECO:0007669"/>
    <property type="project" value="InterPro"/>
</dbReference>
<dbReference type="InterPro" id="IPR024344">
    <property type="entry name" value="MDMPI_metal-binding"/>
</dbReference>
<protein>
    <submittedName>
        <fullName evidence="2">Maleylpyruvate isomerase family mycothiol-dependent enzyme</fullName>
    </submittedName>
</protein>
<dbReference type="InterPro" id="IPR034660">
    <property type="entry name" value="DinB/YfiT-like"/>
</dbReference>
<dbReference type="Pfam" id="PF11716">
    <property type="entry name" value="MDMPI_N"/>
    <property type="match status" value="1"/>
</dbReference>
<dbReference type="InterPro" id="IPR017517">
    <property type="entry name" value="Maleyloyr_isom"/>
</dbReference>
<keyword evidence="2" id="KW-0413">Isomerase</keyword>
<keyword evidence="3" id="KW-1185">Reference proteome</keyword>
<dbReference type="SUPFAM" id="SSF109854">
    <property type="entry name" value="DinB/YfiT-like putative metalloenzymes"/>
    <property type="match status" value="1"/>
</dbReference>
<dbReference type="Proteomes" id="UP000515512">
    <property type="component" value="Chromosome"/>
</dbReference>
<evidence type="ECO:0000313" key="2">
    <source>
        <dbReference type="EMBL" id="QLY29916.1"/>
    </source>
</evidence>
<dbReference type="AlphaFoldDB" id="A0A7D6VH30"/>
<dbReference type="Gene3D" id="1.20.120.450">
    <property type="entry name" value="dinb family like domain"/>
    <property type="match status" value="1"/>
</dbReference>
<dbReference type="KEGG" id="nhu:H0264_32690"/>
<gene>
    <name evidence="2" type="ORF">H0264_32690</name>
</gene>
<proteinExistence type="predicted"/>
<keyword evidence="2" id="KW-0670">Pyruvate</keyword>
<evidence type="ECO:0000313" key="3">
    <source>
        <dbReference type="Proteomes" id="UP000515512"/>
    </source>
</evidence>
<dbReference type="GO" id="GO:0016853">
    <property type="term" value="F:isomerase activity"/>
    <property type="evidence" value="ECO:0007669"/>
    <property type="project" value="UniProtKB-KW"/>
</dbReference>
<dbReference type="EMBL" id="CP059399">
    <property type="protein sequence ID" value="QLY29916.1"/>
    <property type="molecule type" value="Genomic_DNA"/>
</dbReference>
<dbReference type="NCBIfam" id="TIGR03083">
    <property type="entry name" value="maleylpyruvate isomerase family mycothiol-dependent enzyme"/>
    <property type="match status" value="1"/>
</dbReference>
<name>A0A7D6VH30_9NOCA</name>
<dbReference type="RefSeq" id="WP_181581118.1">
    <property type="nucleotide sequence ID" value="NZ_CP059399.1"/>
</dbReference>
<evidence type="ECO:0000259" key="1">
    <source>
        <dbReference type="Pfam" id="PF11716"/>
    </source>
</evidence>
<reference evidence="2 3" key="1">
    <citation type="submission" date="2020-07" db="EMBL/GenBank/DDBJ databases">
        <authorList>
            <person name="Zhuang K."/>
            <person name="Ran Y."/>
        </authorList>
    </citation>
    <scope>NUCLEOTIDE SEQUENCE [LARGE SCALE GENOMIC DNA]</scope>
    <source>
        <strain evidence="2 3">WCH-YHL-001</strain>
    </source>
</reference>